<evidence type="ECO:0000256" key="4">
    <source>
        <dbReference type="RuleBase" id="RU000363"/>
    </source>
</evidence>
<dbReference type="PROSITE" id="PS00061">
    <property type="entry name" value="ADH_SHORT"/>
    <property type="match status" value="1"/>
</dbReference>
<evidence type="ECO:0000313" key="6">
    <source>
        <dbReference type="EMBL" id="KOS14253.1"/>
    </source>
</evidence>
<dbReference type="EMBL" id="LGAV01000004">
    <property type="protein sequence ID" value="KOS14253.1"/>
    <property type="molecule type" value="Genomic_DNA"/>
</dbReference>
<dbReference type="OrthoDB" id="9876299at2759"/>
<gene>
    <name evidence="6" type="ORF">Malapachy_4075</name>
</gene>
<dbReference type="STRING" id="77020.A0A0N0RS84"/>
<accession>A0A0N0RS84</accession>
<organism evidence="6 7">
    <name type="scientific">Malassezia pachydermatis</name>
    <dbReference type="NCBI Taxonomy" id="77020"/>
    <lineage>
        <taxon>Eukaryota</taxon>
        <taxon>Fungi</taxon>
        <taxon>Dikarya</taxon>
        <taxon>Basidiomycota</taxon>
        <taxon>Ustilaginomycotina</taxon>
        <taxon>Malasseziomycetes</taxon>
        <taxon>Malasseziales</taxon>
        <taxon>Malasseziaceae</taxon>
        <taxon>Malassezia</taxon>
    </lineage>
</organism>
<dbReference type="VEuPathDB" id="FungiDB:Malapachy_4075"/>
<evidence type="ECO:0000259" key="5">
    <source>
        <dbReference type="SMART" id="SM00822"/>
    </source>
</evidence>
<dbReference type="PANTHER" id="PTHR43008">
    <property type="entry name" value="BENZIL REDUCTASE"/>
    <property type="match status" value="1"/>
</dbReference>
<dbReference type="InterPro" id="IPR036291">
    <property type="entry name" value="NAD(P)-bd_dom_sf"/>
</dbReference>
<dbReference type="Proteomes" id="UP000037751">
    <property type="component" value="Unassembled WGS sequence"/>
</dbReference>
<dbReference type="PRINTS" id="PR00081">
    <property type="entry name" value="GDHRDH"/>
</dbReference>
<evidence type="ECO:0000313" key="7">
    <source>
        <dbReference type="Proteomes" id="UP000037751"/>
    </source>
</evidence>
<sequence>MSATPTKKVILVTGGSRGIGLAAVRFLLHGTKTIPACNVVSLSRSVPAELQALAKEHTSLAIVQGDVTTSKSNEEMRDEALKRWGRIDGLLLNAGVIDHMRCADLTAERLLHVLNVNTVSIAESVRVTLPELRKTNGSVVMVSSGAAVSNYASWAAYNASKAALNAYARTLANEEKDIACFSVRPGVVDTDMQGLIRATTEMPTEQQAKFLSMHKNGELLSPEKPAHVLAALAVQGTRKEPVGEDGTPLGATGTFCSWDDASLSAYQL</sequence>
<dbReference type="RefSeq" id="XP_017991885.1">
    <property type="nucleotide sequence ID" value="XM_018138530.1"/>
</dbReference>
<keyword evidence="2" id="KW-0521">NADP</keyword>
<evidence type="ECO:0000256" key="1">
    <source>
        <dbReference type="ARBA" id="ARBA00006484"/>
    </source>
</evidence>
<dbReference type="SMART" id="SM00822">
    <property type="entry name" value="PKS_KR"/>
    <property type="match status" value="1"/>
</dbReference>
<dbReference type="GeneID" id="28730406"/>
<dbReference type="PRINTS" id="PR00080">
    <property type="entry name" value="SDRFAMILY"/>
</dbReference>
<dbReference type="PANTHER" id="PTHR43008:SF8">
    <property type="entry name" value="BENZIL REDUCTASE ((S)-BENZOIN FORMING) IRC24"/>
    <property type="match status" value="1"/>
</dbReference>
<feature type="domain" description="Ketoreductase" evidence="5">
    <location>
        <begin position="8"/>
        <end position="190"/>
    </location>
</feature>
<comment type="similarity">
    <text evidence="1 4">Belongs to the short-chain dehydrogenases/reductases (SDR) family.</text>
</comment>
<comment type="caution">
    <text evidence="6">The sequence shown here is derived from an EMBL/GenBank/DDBJ whole genome shotgun (WGS) entry which is preliminary data.</text>
</comment>
<dbReference type="GO" id="GO:0016616">
    <property type="term" value="F:oxidoreductase activity, acting on the CH-OH group of donors, NAD or NADP as acceptor"/>
    <property type="evidence" value="ECO:0007669"/>
    <property type="project" value="UniProtKB-ARBA"/>
</dbReference>
<proteinExistence type="inferred from homology"/>
<dbReference type="InterPro" id="IPR057326">
    <property type="entry name" value="KR_dom"/>
</dbReference>
<keyword evidence="3" id="KW-0560">Oxidoreductase</keyword>
<keyword evidence="7" id="KW-1185">Reference proteome</keyword>
<name>A0A0N0RS84_9BASI</name>
<dbReference type="Gene3D" id="3.40.50.720">
    <property type="entry name" value="NAD(P)-binding Rossmann-like Domain"/>
    <property type="match status" value="1"/>
</dbReference>
<protein>
    <submittedName>
        <fullName evidence="6">Short-chain dehydrogenase</fullName>
    </submittedName>
</protein>
<dbReference type="InterPro" id="IPR002347">
    <property type="entry name" value="SDR_fam"/>
</dbReference>
<dbReference type="AlphaFoldDB" id="A0A0N0RS84"/>
<reference evidence="6 7" key="1">
    <citation type="submission" date="2015-07" db="EMBL/GenBank/DDBJ databases">
        <title>Draft Genome Sequence of Malassezia furfur CBS1878 and Malassezia pachydermatis CBS1879.</title>
        <authorList>
            <person name="Triana S."/>
            <person name="Ohm R."/>
            <person name="Gonzalez A."/>
            <person name="DeCock H."/>
            <person name="Restrepo S."/>
            <person name="Celis A."/>
        </authorList>
    </citation>
    <scope>NUCLEOTIDE SEQUENCE [LARGE SCALE GENOMIC DNA]</scope>
    <source>
        <strain evidence="6 7">CBS 1879</strain>
    </source>
</reference>
<dbReference type="Pfam" id="PF00106">
    <property type="entry name" value="adh_short"/>
    <property type="match status" value="1"/>
</dbReference>
<dbReference type="SUPFAM" id="SSF51735">
    <property type="entry name" value="NAD(P)-binding Rossmann-fold domains"/>
    <property type="match status" value="1"/>
</dbReference>
<evidence type="ECO:0000256" key="3">
    <source>
        <dbReference type="ARBA" id="ARBA00023002"/>
    </source>
</evidence>
<dbReference type="InterPro" id="IPR020904">
    <property type="entry name" value="Sc_DH/Rdtase_CS"/>
</dbReference>
<evidence type="ECO:0000256" key="2">
    <source>
        <dbReference type="ARBA" id="ARBA00022857"/>
    </source>
</evidence>
<dbReference type="GO" id="GO:0050664">
    <property type="term" value="F:oxidoreductase activity, acting on NAD(P)H, oxygen as acceptor"/>
    <property type="evidence" value="ECO:0007669"/>
    <property type="project" value="TreeGrafter"/>
</dbReference>